<protein>
    <recommendedName>
        <fullName evidence="7">2-dehydropantoate 2-reductase</fullName>
    </recommendedName>
</protein>
<evidence type="ECO:0000313" key="6">
    <source>
        <dbReference type="EMBL" id="CAE0614057.1"/>
    </source>
</evidence>
<evidence type="ECO:0000256" key="3">
    <source>
        <dbReference type="ARBA" id="ARBA00023002"/>
    </source>
</evidence>
<evidence type="ECO:0000256" key="2">
    <source>
        <dbReference type="ARBA" id="ARBA00022857"/>
    </source>
</evidence>
<gene>
    <name evidence="6" type="ORF">PSAL00342_LOCUS7958</name>
</gene>
<reference evidence="6" key="1">
    <citation type="submission" date="2021-01" db="EMBL/GenBank/DDBJ databases">
        <authorList>
            <person name="Corre E."/>
            <person name="Pelletier E."/>
            <person name="Niang G."/>
            <person name="Scheremetjew M."/>
            <person name="Finn R."/>
            <person name="Kale V."/>
            <person name="Holt S."/>
            <person name="Cochrane G."/>
            <person name="Meng A."/>
            <person name="Brown T."/>
            <person name="Cohen L."/>
        </authorList>
    </citation>
    <scope>NUCLEOTIDE SEQUENCE</scope>
    <source>
        <strain evidence="6">CCMP1897</strain>
    </source>
</reference>
<dbReference type="Gene3D" id="3.40.50.720">
    <property type="entry name" value="NAD(P)-binding Rossmann-like Domain"/>
    <property type="match status" value="1"/>
</dbReference>
<sequence>MEPCIVVVGGGRVGTYLACKMRQARARVLLKGSGRKKGKASYALQGYVDTLCEDAGVEQISSFETLRNQEVDFVFIATKTYDISGVQEELKENCVRPKVVVLIHNGIIKDPFDCPTVRVVVPQGYDFVETPGKGCGVKILVKNEDKPWIMPNTEAARKVEALLSKCNMPSCAHPHFSYLMIRKFFINGVANLLSIVADTNCNGLLQNHRKTMDNLYDEIYKVLQKPHADAFKLMPDNFYSIVFEGLASYSEHHPSSWHDFKAGSQIEIESLNGYVKQLANDQGMQVPETDALLCKLQEMLKQRGRELESTC</sequence>
<accession>A0A7S3UH39</accession>
<dbReference type="GO" id="GO:0008677">
    <property type="term" value="F:2-dehydropantoate 2-reductase activity"/>
    <property type="evidence" value="ECO:0007669"/>
    <property type="project" value="TreeGrafter"/>
</dbReference>
<dbReference type="InterPro" id="IPR036291">
    <property type="entry name" value="NAD(P)-bd_dom_sf"/>
</dbReference>
<dbReference type="Pfam" id="PF02558">
    <property type="entry name" value="ApbA"/>
    <property type="match status" value="1"/>
</dbReference>
<keyword evidence="3" id="KW-0560">Oxidoreductase</keyword>
<dbReference type="SUPFAM" id="SSF51735">
    <property type="entry name" value="NAD(P)-binding Rossmann-fold domains"/>
    <property type="match status" value="1"/>
</dbReference>
<dbReference type="InterPro" id="IPR013332">
    <property type="entry name" value="KPR_N"/>
</dbReference>
<evidence type="ECO:0000256" key="1">
    <source>
        <dbReference type="ARBA" id="ARBA00007870"/>
    </source>
</evidence>
<feature type="domain" description="Ketopantoate reductase C-terminal" evidence="5">
    <location>
        <begin position="179"/>
        <end position="294"/>
    </location>
</feature>
<dbReference type="Pfam" id="PF08546">
    <property type="entry name" value="ApbA_C"/>
    <property type="match status" value="1"/>
</dbReference>
<dbReference type="PANTHER" id="PTHR43765:SF2">
    <property type="entry name" value="2-DEHYDROPANTOATE 2-REDUCTASE"/>
    <property type="match status" value="1"/>
</dbReference>
<dbReference type="Gene3D" id="1.10.1040.10">
    <property type="entry name" value="N-(1-d-carboxylethyl)-l-norvaline Dehydrogenase, domain 2"/>
    <property type="match status" value="1"/>
</dbReference>
<dbReference type="AlphaFoldDB" id="A0A7S3UH39"/>
<dbReference type="InterPro" id="IPR008927">
    <property type="entry name" value="6-PGluconate_DH-like_C_sf"/>
</dbReference>
<feature type="domain" description="Ketopantoate reductase N-terminal" evidence="4">
    <location>
        <begin position="5"/>
        <end position="108"/>
    </location>
</feature>
<dbReference type="InterPro" id="IPR050838">
    <property type="entry name" value="Ketopantoate_reductase"/>
</dbReference>
<organism evidence="6">
    <name type="scientific">Picocystis salinarum</name>
    <dbReference type="NCBI Taxonomy" id="88271"/>
    <lineage>
        <taxon>Eukaryota</taxon>
        <taxon>Viridiplantae</taxon>
        <taxon>Chlorophyta</taxon>
        <taxon>Picocystophyceae</taxon>
        <taxon>Picocystales</taxon>
        <taxon>Picocystaceae</taxon>
        <taxon>Picocystis</taxon>
    </lineage>
</organism>
<evidence type="ECO:0000259" key="4">
    <source>
        <dbReference type="Pfam" id="PF02558"/>
    </source>
</evidence>
<evidence type="ECO:0000259" key="5">
    <source>
        <dbReference type="Pfam" id="PF08546"/>
    </source>
</evidence>
<comment type="similarity">
    <text evidence="1">Belongs to the ketopantoate reductase family.</text>
</comment>
<evidence type="ECO:0008006" key="7">
    <source>
        <dbReference type="Google" id="ProtNLM"/>
    </source>
</evidence>
<dbReference type="GO" id="GO:0005737">
    <property type="term" value="C:cytoplasm"/>
    <property type="evidence" value="ECO:0007669"/>
    <property type="project" value="TreeGrafter"/>
</dbReference>
<dbReference type="InterPro" id="IPR013752">
    <property type="entry name" value="KPA_reductase"/>
</dbReference>
<keyword evidence="2" id="KW-0521">NADP</keyword>
<dbReference type="InterPro" id="IPR013328">
    <property type="entry name" value="6PGD_dom2"/>
</dbReference>
<dbReference type="SUPFAM" id="SSF48179">
    <property type="entry name" value="6-phosphogluconate dehydrogenase C-terminal domain-like"/>
    <property type="match status" value="1"/>
</dbReference>
<dbReference type="GO" id="GO:0050661">
    <property type="term" value="F:NADP binding"/>
    <property type="evidence" value="ECO:0007669"/>
    <property type="project" value="TreeGrafter"/>
</dbReference>
<dbReference type="PANTHER" id="PTHR43765">
    <property type="entry name" value="2-DEHYDROPANTOATE 2-REDUCTASE-RELATED"/>
    <property type="match status" value="1"/>
</dbReference>
<name>A0A7S3UH39_9CHLO</name>
<dbReference type="EMBL" id="HBIS01009797">
    <property type="protein sequence ID" value="CAE0614057.1"/>
    <property type="molecule type" value="Transcribed_RNA"/>
</dbReference>
<proteinExistence type="inferred from homology"/>